<reference evidence="2 3" key="2">
    <citation type="submission" date="2024-07" db="EMBL/GenBank/DDBJ databases">
        <authorList>
            <person name="Akdeniz Z."/>
        </authorList>
    </citation>
    <scope>NUCLEOTIDE SEQUENCE [LARGE SCALE GENOMIC DNA]</scope>
</reference>
<keyword evidence="3" id="KW-1185">Reference proteome</keyword>
<dbReference type="EMBL" id="CATOUU010000792">
    <property type="protein sequence ID" value="CAI9948904.1"/>
    <property type="molecule type" value="Genomic_DNA"/>
</dbReference>
<proteinExistence type="predicted"/>
<reference evidence="1" key="1">
    <citation type="submission" date="2023-06" db="EMBL/GenBank/DDBJ databases">
        <authorList>
            <person name="Kurt Z."/>
        </authorList>
    </citation>
    <scope>NUCLEOTIDE SEQUENCE</scope>
</reference>
<dbReference type="Proteomes" id="UP001642409">
    <property type="component" value="Unassembled WGS sequence"/>
</dbReference>
<evidence type="ECO:0000313" key="3">
    <source>
        <dbReference type="Proteomes" id="UP001642409"/>
    </source>
</evidence>
<dbReference type="EMBL" id="CAXDID020000172">
    <property type="protein sequence ID" value="CAL6047527.1"/>
    <property type="molecule type" value="Genomic_DNA"/>
</dbReference>
<evidence type="ECO:0000313" key="1">
    <source>
        <dbReference type="EMBL" id="CAI9948904.1"/>
    </source>
</evidence>
<gene>
    <name evidence="1" type="ORF">HINF_LOCUS36549</name>
    <name evidence="2" type="ORF">HINF_LOCUS42248</name>
</gene>
<organism evidence="1">
    <name type="scientific">Hexamita inflata</name>
    <dbReference type="NCBI Taxonomy" id="28002"/>
    <lineage>
        <taxon>Eukaryota</taxon>
        <taxon>Metamonada</taxon>
        <taxon>Diplomonadida</taxon>
        <taxon>Hexamitidae</taxon>
        <taxon>Hexamitinae</taxon>
        <taxon>Hexamita</taxon>
    </lineage>
</organism>
<evidence type="ECO:0000313" key="2">
    <source>
        <dbReference type="EMBL" id="CAL6047527.1"/>
    </source>
</evidence>
<accession>A0AA86Q9R1</accession>
<dbReference type="AlphaFoldDB" id="A0AA86Q9R1"/>
<comment type="caution">
    <text evidence="1">The sequence shown here is derived from an EMBL/GenBank/DDBJ whole genome shotgun (WGS) entry which is preliminary data.</text>
</comment>
<name>A0AA86Q9R1_9EUKA</name>
<protein>
    <submittedName>
        <fullName evidence="2">Hypothetical_protein</fullName>
    </submittedName>
</protein>
<sequence length="204" mass="23533">MNPLPWREVTTILSIIIKYTKVERIPPKKKSKVIQVFVFVLNLMKGTRVELNIWSKAQRAGSKFNYIFCDVSRTQYLGSYFLEVERFPKVEAPIIVLQVSTCYFACQGALKTRDSESSYQFEQFCCLLIQVFSGLPTRLAPKQISIRSRLSQDSLTGSFVPKVYFSTNQYLQQITSESIMLVQVPNYLGCLRELFRVTIPEDEV</sequence>